<evidence type="ECO:0000313" key="2">
    <source>
        <dbReference type="WBParaSite" id="Pan_g13294.t1"/>
    </source>
</evidence>
<keyword evidence="1" id="KW-1185">Reference proteome</keyword>
<organism evidence="1 2">
    <name type="scientific">Panagrellus redivivus</name>
    <name type="common">Microworm</name>
    <dbReference type="NCBI Taxonomy" id="6233"/>
    <lineage>
        <taxon>Eukaryota</taxon>
        <taxon>Metazoa</taxon>
        <taxon>Ecdysozoa</taxon>
        <taxon>Nematoda</taxon>
        <taxon>Chromadorea</taxon>
        <taxon>Rhabditida</taxon>
        <taxon>Tylenchina</taxon>
        <taxon>Panagrolaimomorpha</taxon>
        <taxon>Panagrolaimoidea</taxon>
        <taxon>Panagrolaimidae</taxon>
        <taxon>Panagrellus</taxon>
    </lineage>
</organism>
<accession>A0A7E4UVB4</accession>
<sequence>MRRSLPAAPDLRLQINIGDCRPGDDHPHGQCQWQEGQSYHIWPSETIPSRHPMPNPEFLQHHVHLCHLHSSEY</sequence>
<dbReference type="AlphaFoldDB" id="A0A7E4UVB4"/>
<proteinExistence type="predicted"/>
<evidence type="ECO:0000313" key="1">
    <source>
        <dbReference type="Proteomes" id="UP000492821"/>
    </source>
</evidence>
<dbReference type="Proteomes" id="UP000492821">
    <property type="component" value="Unassembled WGS sequence"/>
</dbReference>
<name>A0A7E4UVB4_PANRE</name>
<reference evidence="2" key="2">
    <citation type="submission" date="2020-10" db="UniProtKB">
        <authorList>
            <consortium name="WormBaseParasite"/>
        </authorList>
    </citation>
    <scope>IDENTIFICATION</scope>
</reference>
<dbReference type="WBParaSite" id="Pan_g13294.t1">
    <property type="protein sequence ID" value="Pan_g13294.t1"/>
    <property type="gene ID" value="Pan_g13294"/>
</dbReference>
<reference evidence="1" key="1">
    <citation type="journal article" date="2013" name="Genetics">
        <title>The draft genome and transcriptome of Panagrellus redivivus are shaped by the harsh demands of a free-living lifestyle.</title>
        <authorList>
            <person name="Srinivasan J."/>
            <person name="Dillman A.R."/>
            <person name="Macchietto M.G."/>
            <person name="Heikkinen L."/>
            <person name="Lakso M."/>
            <person name="Fracchia K.M."/>
            <person name="Antoshechkin I."/>
            <person name="Mortazavi A."/>
            <person name="Wong G."/>
            <person name="Sternberg P.W."/>
        </authorList>
    </citation>
    <scope>NUCLEOTIDE SEQUENCE [LARGE SCALE GENOMIC DNA]</scope>
    <source>
        <strain evidence="1">MT8872</strain>
    </source>
</reference>
<protein>
    <submittedName>
        <fullName evidence="2">Uncharacterized protein</fullName>
    </submittedName>
</protein>